<dbReference type="SUPFAM" id="SSF55729">
    <property type="entry name" value="Acyl-CoA N-acyltransferases (Nat)"/>
    <property type="match status" value="1"/>
</dbReference>
<dbReference type="EMBL" id="JBHMEI010000015">
    <property type="protein sequence ID" value="MFB9203635.1"/>
    <property type="molecule type" value="Genomic_DNA"/>
</dbReference>
<gene>
    <name evidence="2" type="ORF">ACFFV7_20770</name>
</gene>
<protein>
    <submittedName>
        <fullName evidence="2">GNAT family N-acetyltransferase</fullName>
    </submittedName>
</protein>
<feature type="domain" description="N-acetyltransferase" evidence="1">
    <location>
        <begin position="9"/>
        <end position="176"/>
    </location>
</feature>
<dbReference type="Pfam" id="PF13508">
    <property type="entry name" value="Acetyltransf_7"/>
    <property type="match status" value="1"/>
</dbReference>
<dbReference type="PROSITE" id="PS51186">
    <property type="entry name" value="GNAT"/>
    <property type="match status" value="1"/>
</dbReference>
<comment type="caution">
    <text evidence="2">The sequence shown here is derived from an EMBL/GenBank/DDBJ whole genome shotgun (WGS) entry which is preliminary data.</text>
</comment>
<dbReference type="InterPro" id="IPR000182">
    <property type="entry name" value="GNAT_dom"/>
</dbReference>
<sequence>MVNRTDVRLELMTGDEALGRRTELMDLYREVFTGPPWNEGEGEVADFGDRFAVDAARPGFRAVLAFGDTGLCGFGTAWTTASPLPVARSYGKVLAALGPEGVDRLLAGALQVDELAVAPHARGRGLAGRILDLLCGGDRSWLLTSTGAPDAIRLYERLGWRRAGENDGIVVFTNPE</sequence>
<keyword evidence="3" id="KW-1185">Reference proteome</keyword>
<dbReference type="Proteomes" id="UP001589647">
    <property type="component" value="Unassembled WGS sequence"/>
</dbReference>
<proteinExistence type="predicted"/>
<accession>A0ABV5IHW8</accession>
<organism evidence="2 3">
    <name type="scientific">Nonomuraea spiralis</name>
    <dbReference type="NCBI Taxonomy" id="46182"/>
    <lineage>
        <taxon>Bacteria</taxon>
        <taxon>Bacillati</taxon>
        <taxon>Actinomycetota</taxon>
        <taxon>Actinomycetes</taxon>
        <taxon>Streptosporangiales</taxon>
        <taxon>Streptosporangiaceae</taxon>
        <taxon>Nonomuraea</taxon>
    </lineage>
</organism>
<dbReference type="InterPro" id="IPR016181">
    <property type="entry name" value="Acyl_CoA_acyltransferase"/>
</dbReference>
<evidence type="ECO:0000313" key="3">
    <source>
        <dbReference type="Proteomes" id="UP001589647"/>
    </source>
</evidence>
<name>A0ABV5IHW8_9ACTN</name>
<evidence type="ECO:0000259" key="1">
    <source>
        <dbReference type="PROSITE" id="PS51186"/>
    </source>
</evidence>
<evidence type="ECO:0000313" key="2">
    <source>
        <dbReference type="EMBL" id="MFB9203635.1"/>
    </source>
</evidence>
<dbReference type="Gene3D" id="3.40.630.30">
    <property type="match status" value="1"/>
</dbReference>
<reference evidence="2 3" key="1">
    <citation type="submission" date="2024-09" db="EMBL/GenBank/DDBJ databases">
        <authorList>
            <person name="Sun Q."/>
            <person name="Mori K."/>
        </authorList>
    </citation>
    <scope>NUCLEOTIDE SEQUENCE [LARGE SCALE GENOMIC DNA]</scope>
    <source>
        <strain evidence="2 3">CCM 3426</strain>
    </source>
</reference>
<dbReference type="RefSeq" id="WP_189649293.1">
    <property type="nucleotide sequence ID" value="NZ_BMRC01000009.1"/>
</dbReference>